<evidence type="ECO:0000256" key="4">
    <source>
        <dbReference type="ARBA" id="ARBA00019623"/>
    </source>
</evidence>
<evidence type="ECO:0000313" key="13">
    <source>
        <dbReference type="Proteomes" id="UP000023561"/>
    </source>
</evidence>
<dbReference type="GO" id="GO:0005737">
    <property type="term" value="C:cytoplasm"/>
    <property type="evidence" value="ECO:0007669"/>
    <property type="project" value="UniProtKB-SubCell"/>
</dbReference>
<dbReference type="RefSeq" id="WP_017436954.1">
    <property type="nucleotide sequence ID" value="NZ_BAWO01000004.1"/>
</dbReference>
<keyword evidence="9" id="KW-0119">Carbohydrate metabolism</keyword>
<dbReference type="Pfam" id="PF08244">
    <property type="entry name" value="Glyco_hydro_32C"/>
    <property type="match status" value="1"/>
</dbReference>
<dbReference type="InterPro" id="IPR018053">
    <property type="entry name" value="Glyco_hydro_32_AS"/>
</dbReference>
<evidence type="ECO:0000256" key="3">
    <source>
        <dbReference type="ARBA" id="ARBA00012758"/>
    </source>
</evidence>
<dbReference type="InterPro" id="IPR051214">
    <property type="entry name" value="GH32_Enzymes"/>
</dbReference>
<evidence type="ECO:0000256" key="2">
    <source>
        <dbReference type="ARBA" id="ARBA00009902"/>
    </source>
</evidence>
<evidence type="ECO:0000259" key="11">
    <source>
        <dbReference type="Pfam" id="PF08244"/>
    </source>
</evidence>
<evidence type="ECO:0000259" key="10">
    <source>
        <dbReference type="Pfam" id="PF00251"/>
    </source>
</evidence>
<evidence type="ECO:0000256" key="6">
    <source>
        <dbReference type="ARBA" id="ARBA00023295"/>
    </source>
</evidence>
<dbReference type="Gene3D" id="2.115.10.20">
    <property type="entry name" value="Glycosyl hydrolase domain, family 43"/>
    <property type="match status" value="1"/>
</dbReference>
<keyword evidence="6 8" id="KW-0326">Glycosidase</keyword>
<dbReference type="Proteomes" id="UP000023561">
    <property type="component" value="Unassembled WGS sequence"/>
</dbReference>
<protein>
    <recommendedName>
        <fullName evidence="4 8">Sucrose-6-phosphate hydrolase</fullName>
        <ecNumber evidence="3 8">3.2.1.26</ecNumber>
    </recommendedName>
    <alternativeName>
        <fullName evidence="7 9">Invertase</fullName>
    </alternativeName>
</protein>
<dbReference type="GO" id="GO:0004564">
    <property type="term" value="F:beta-fructofuranosidase activity"/>
    <property type="evidence" value="ECO:0007669"/>
    <property type="project" value="UniProtKB-EC"/>
</dbReference>
<dbReference type="SUPFAM" id="SSF75005">
    <property type="entry name" value="Arabinanase/levansucrase/invertase"/>
    <property type="match status" value="1"/>
</dbReference>
<dbReference type="NCBIfam" id="TIGR01322">
    <property type="entry name" value="scrB_fam"/>
    <property type="match status" value="1"/>
</dbReference>
<comment type="caution">
    <text evidence="12">The sequence shown here is derived from an EMBL/GenBank/DDBJ whole genome shotgun (WGS) entry which is preliminary data.</text>
</comment>
<dbReference type="PANTHER" id="PTHR43101">
    <property type="entry name" value="BETA-FRUCTOSIDASE"/>
    <property type="match status" value="1"/>
</dbReference>
<dbReference type="Gene3D" id="2.60.120.560">
    <property type="entry name" value="Exo-inulinase, domain 1"/>
    <property type="match status" value="1"/>
</dbReference>
<dbReference type="InterPro" id="IPR013189">
    <property type="entry name" value="Glyco_hydro_32_C"/>
</dbReference>
<dbReference type="InterPro" id="IPR006232">
    <property type="entry name" value="Suc6P_hydrolase"/>
</dbReference>
<evidence type="ECO:0000313" key="12">
    <source>
        <dbReference type="EMBL" id="GAJ38485.1"/>
    </source>
</evidence>
<dbReference type="GO" id="GO:0005985">
    <property type="term" value="P:sucrose metabolic process"/>
    <property type="evidence" value="ECO:0007669"/>
    <property type="project" value="UniProtKB-UniPathway"/>
</dbReference>
<evidence type="ECO:0000256" key="9">
    <source>
        <dbReference type="RuleBase" id="RU365015"/>
    </source>
</evidence>
<sequence length="481" mass="55815">MKSETEREKIEQAYREIEKYRDKVEKDYYRLQYHLMPPVGLMNDPNGLIHWNGVYHVFYQWMPFHTGHGAKFWGHYTSCDLIHWKQEKIALAPSEWYDKDGCYSGSAIDHDGVLTLFYTGNVKDEHGNRQTYQCMAVSKNGIDFEKKGVVVTLPDGYTAHFRDPKVWKKGDKWYMIVGAQSESLDGKAVLFRSQNLRDWEHLGPITGGNSRQLGKFGYMWECPDLFELDGQEVLIVCPQGLEAEAMRYQNVHQSGYFVGRLDYETAQFLHGPFAELDRGFEFYAPQTMLDAKGRRILIAWMGVPDQDEDKHPTIAHRWVHALTLPRELKLKDGKLYQTPVEELQMLRKDKIAYSNVTIANEEMILEGISGDVIELNLENICLSGGIMEIAIRNTARIIYHSDERMLTLERKSFANGLTEKRQCRLERLHSLHMFLDTSSMEVFVNKGEEVFTARFFPYKHNQTISFAANGHLVFDIQKWSL</sequence>
<gene>
    <name evidence="12" type="primary">sacA</name>
    <name evidence="12" type="ORF">GCA01S_004_00850</name>
</gene>
<comment type="similarity">
    <text evidence="2 8">Belongs to the glycosyl hydrolase 32 family.</text>
</comment>
<name>A0A023DAV9_9BACL</name>
<comment type="subcellular location">
    <subcellularLocation>
        <location evidence="9">Cytoplasm</location>
    </subcellularLocation>
</comment>
<dbReference type="SMART" id="SM00640">
    <property type="entry name" value="Glyco_32"/>
    <property type="match status" value="1"/>
</dbReference>
<dbReference type="InterPro" id="IPR001362">
    <property type="entry name" value="Glyco_hydro_32"/>
</dbReference>
<evidence type="ECO:0000256" key="8">
    <source>
        <dbReference type="RuleBase" id="RU362110"/>
    </source>
</evidence>
<dbReference type="InterPro" id="IPR023296">
    <property type="entry name" value="Glyco_hydro_beta-prop_sf"/>
</dbReference>
<dbReference type="PANTHER" id="PTHR43101:SF1">
    <property type="entry name" value="BETA-FRUCTOSIDASE"/>
    <property type="match status" value="1"/>
</dbReference>
<reference evidence="12 13" key="1">
    <citation type="submission" date="2014-04" db="EMBL/GenBank/DDBJ databases">
        <title>Whole genome shotgun sequence of Geobacillus caldoxylosilyticus NBRC 107762.</title>
        <authorList>
            <person name="Hosoyama A."/>
            <person name="Hosoyama Y."/>
            <person name="Katano-Makiyama Y."/>
            <person name="Tsuchikane K."/>
            <person name="Ohji S."/>
            <person name="Ichikawa N."/>
            <person name="Yamazoe A."/>
            <person name="Fujita N."/>
        </authorList>
    </citation>
    <scope>NUCLEOTIDE SEQUENCE [LARGE SCALE GENOMIC DNA]</scope>
    <source>
        <strain evidence="12 13">NBRC 107762</strain>
    </source>
</reference>
<dbReference type="UniPathway" id="UPA00238"/>
<dbReference type="InterPro" id="IPR013320">
    <property type="entry name" value="ConA-like_dom_sf"/>
</dbReference>
<dbReference type="InterPro" id="IPR013148">
    <property type="entry name" value="Glyco_hydro_32_N"/>
</dbReference>
<feature type="domain" description="Glycosyl hydrolase family 32 C-terminal" evidence="11">
    <location>
        <begin position="342"/>
        <end position="471"/>
    </location>
</feature>
<evidence type="ECO:0000256" key="1">
    <source>
        <dbReference type="ARBA" id="ARBA00004914"/>
    </source>
</evidence>
<dbReference type="AlphaFoldDB" id="A0A023DAV9"/>
<keyword evidence="9" id="KW-0963">Cytoplasm</keyword>
<comment type="catalytic activity">
    <reaction evidence="8">
        <text>Hydrolysis of terminal non-reducing beta-D-fructofuranoside residues in beta-D-fructofuranosides.</text>
        <dbReference type="EC" id="3.2.1.26"/>
    </reaction>
</comment>
<dbReference type="Pfam" id="PF00251">
    <property type="entry name" value="Glyco_hydro_32N"/>
    <property type="match status" value="1"/>
</dbReference>
<accession>A0A023DAV9</accession>
<evidence type="ECO:0000256" key="5">
    <source>
        <dbReference type="ARBA" id="ARBA00022801"/>
    </source>
</evidence>
<comment type="function">
    <text evidence="9">Enables the bacterium to metabolize sucrose as a sole carbon source.</text>
</comment>
<proteinExistence type="inferred from homology"/>
<feature type="domain" description="Glycosyl hydrolase family 32 N-terminal" evidence="10">
    <location>
        <begin position="34"/>
        <end position="339"/>
    </location>
</feature>
<dbReference type="SUPFAM" id="SSF49899">
    <property type="entry name" value="Concanavalin A-like lectins/glucanases"/>
    <property type="match status" value="1"/>
</dbReference>
<dbReference type="PROSITE" id="PS00609">
    <property type="entry name" value="GLYCOSYL_HYDROL_F32"/>
    <property type="match status" value="1"/>
</dbReference>
<evidence type="ECO:0000256" key="7">
    <source>
        <dbReference type="ARBA" id="ARBA00033367"/>
    </source>
</evidence>
<dbReference type="OrthoDB" id="9759709at2"/>
<dbReference type="EMBL" id="BAWO01000004">
    <property type="protein sequence ID" value="GAJ38485.1"/>
    <property type="molecule type" value="Genomic_DNA"/>
</dbReference>
<organism evidence="12 13">
    <name type="scientific">Parageobacillus caldoxylosilyticus NBRC 107762</name>
    <dbReference type="NCBI Taxonomy" id="1220594"/>
    <lineage>
        <taxon>Bacteria</taxon>
        <taxon>Bacillati</taxon>
        <taxon>Bacillota</taxon>
        <taxon>Bacilli</taxon>
        <taxon>Bacillales</taxon>
        <taxon>Anoxybacillaceae</taxon>
        <taxon>Saccharococcus</taxon>
    </lineage>
</organism>
<comment type="pathway">
    <text evidence="1 9">Glycan biosynthesis; sucrose metabolism.</text>
</comment>
<keyword evidence="13" id="KW-1185">Reference proteome</keyword>
<keyword evidence="5 8" id="KW-0378">Hydrolase</keyword>
<dbReference type="CDD" id="cd18623">
    <property type="entry name" value="GH32_ScrB-like"/>
    <property type="match status" value="1"/>
</dbReference>
<dbReference type="EC" id="3.2.1.26" evidence="3 8"/>
<dbReference type="GeneID" id="301192957"/>